<dbReference type="Proteomes" id="UP001056035">
    <property type="component" value="Chromosome"/>
</dbReference>
<organism evidence="1 2">
    <name type="scientific">Paraconexibacter antarcticus</name>
    <dbReference type="NCBI Taxonomy" id="2949664"/>
    <lineage>
        <taxon>Bacteria</taxon>
        <taxon>Bacillati</taxon>
        <taxon>Actinomycetota</taxon>
        <taxon>Thermoleophilia</taxon>
        <taxon>Solirubrobacterales</taxon>
        <taxon>Paraconexibacteraceae</taxon>
        <taxon>Paraconexibacter</taxon>
    </lineage>
</organism>
<name>A0ABY5DZT3_9ACTN</name>
<dbReference type="EMBL" id="CP098502">
    <property type="protein sequence ID" value="UTI66736.1"/>
    <property type="molecule type" value="Genomic_DNA"/>
</dbReference>
<dbReference type="RefSeq" id="WP_254573402.1">
    <property type="nucleotide sequence ID" value="NZ_CP098502.1"/>
</dbReference>
<gene>
    <name evidence="1" type="ORF">NBH00_11115</name>
</gene>
<keyword evidence="2" id="KW-1185">Reference proteome</keyword>
<reference evidence="1 2" key="1">
    <citation type="submission" date="2022-06" db="EMBL/GenBank/DDBJ databases">
        <title>Paraconexibacter antarcticus.</title>
        <authorList>
            <person name="Kim C.S."/>
        </authorList>
    </citation>
    <scope>NUCLEOTIDE SEQUENCE [LARGE SCALE GENOMIC DNA]</scope>
    <source>
        <strain evidence="1 2">02-257</strain>
    </source>
</reference>
<proteinExistence type="predicted"/>
<evidence type="ECO:0000313" key="2">
    <source>
        <dbReference type="Proteomes" id="UP001056035"/>
    </source>
</evidence>
<evidence type="ECO:0008006" key="3">
    <source>
        <dbReference type="Google" id="ProtNLM"/>
    </source>
</evidence>
<accession>A0ABY5DZT3</accession>
<sequence length="69" mass="7525">MMVALVLYAFAIGERSSPGVERRCVEDIAFCVIPANQPTIARSACATRMPRRIALWGRPVCVARCGSTQ</sequence>
<evidence type="ECO:0000313" key="1">
    <source>
        <dbReference type="EMBL" id="UTI66736.1"/>
    </source>
</evidence>
<protein>
    <recommendedName>
        <fullName evidence="3">Transposase InsH N-terminal domain-containing protein</fullName>
    </recommendedName>
</protein>